<evidence type="ECO:0000256" key="4">
    <source>
        <dbReference type="ARBA" id="ARBA00035283"/>
    </source>
</evidence>
<dbReference type="PROSITE" id="PS01108">
    <property type="entry name" value="RIBOSOMAL_L24"/>
    <property type="match status" value="1"/>
</dbReference>
<dbReference type="GO" id="GO:0006412">
    <property type="term" value="P:translation"/>
    <property type="evidence" value="ECO:0007669"/>
    <property type="project" value="InterPro"/>
</dbReference>
<dbReference type="GO" id="GO:0003723">
    <property type="term" value="F:RNA binding"/>
    <property type="evidence" value="ECO:0007669"/>
    <property type="project" value="InterPro"/>
</dbReference>
<dbReference type="GO" id="GO:1990904">
    <property type="term" value="C:ribonucleoprotein complex"/>
    <property type="evidence" value="ECO:0007669"/>
    <property type="project" value="UniProtKB-KW"/>
</dbReference>
<accession>A0A6F9DLF5</accession>
<dbReference type="Pfam" id="PF00467">
    <property type="entry name" value="KOW"/>
    <property type="match status" value="1"/>
</dbReference>
<dbReference type="GO" id="GO:0003735">
    <property type="term" value="F:structural constituent of ribosome"/>
    <property type="evidence" value="ECO:0007669"/>
    <property type="project" value="InterPro"/>
</dbReference>
<evidence type="ECO:0000256" key="1">
    <source>
        <dbReference type="ARBA" id="ARBA00010618"/>
    </source>
</evidence>
<dbReference type="CDD" id="cd06089">
    <property type="entry name" value="KOW_RPL26"/>
    <property type="match status" value="1"/>
</dbReference>
<evidence type="ECO:0000313" key="7">
    <source>
        <dbReference type="EMBL" id="CAB3263969.1"/>
    </source>
</evidence>
<evidence type="ECO:0000256" key="2">
    <source>
        <dbReference type="ARBA" id="ARBA00022980"/>
    </source>
</evidence>
<dbReference type="SMART" id="SM00739">
    <property type="entry name" value="KOW"/>
    <property type="match status" value="1"/>
</dbReference>
<dbReference type="AlphaFoldDB" id="A0A6F9DLF5"/>
<evidence type="ECO:0000256" key="3">
    <source>
        <dbReference type="ARBA" id="ARBA00023274"/>
    </source>
</evidence>
<keyword evidence="2 7" id="KW-0689">Ribosomal protein</keyword>
<dbReference type="InterPro" id="IPR057264">
    <property type="entry name" value="Ribosomal_uL24_C"/>
</dbReference>
<evidence type="ECO:0000256" key="5">
    <source>
        <dbReference type="ARBA" id="ARBA00035357"/>
    </source>
</evidence>
<dbReference type="SUPFAM" id="SSF50104">
    <property type="entry name" value="Translation proteins SH3-like domain"/>
    <property type="match status" value="1"/>
</dbReference>
<dbReference type="PANTHER" id="PTHR12903">
    <property type="entry name" value="MITOCHONDRIAL RIBOSOMAL PROTEIN L24"/>
    <property type="match status" value="1"/>
</dbReference>
<dbReference type="Gene3D" id="2.30.30.30">
    <property type="match status" value="1"/>
</dbReference>
<dbReference type="InterPro" id="IPR005825">
    <property type="entry name" value="Ribosomal_uL24_CS"/>
</dbReference>
<dbReference type="InterPro" id="IPR003256">
    <property type="entry name" value="Ribosomal_uL24"/>
</dbReference>
<proteinExistence type="evidence at transcript level"/>
<dbReference type="InterPro" id="IPR008991">
    <property type="entry name" value="Translation_prot_SH3-like_sf"/>
</dbReference>
<organism evidence="7">
    <name type="scientific">Phallusia mammillata</name>
    <dbReference type="NCBI Taxonomy" id="59560"/>
    <lineage>
        <taxon>Eukaryota</taxon>
        <taxon>Metazoa</taxon>
        <taxon>Chordata</taxon>
        <taxon>Tunicata</taxon>
        <taxon>Ascidiacea</taxon>
        <taxon>Phlebobranchia</taxon>
        <taxon>Ascidiidae</taxon>
        <taxon>Phallusia</taxon>
    </lineage>
</organism>
<dbReference type="InterPro" id="IPR041988">
    <property type="entry name" value="Ribosomal_uL24_KOW"/>
</dbReference>
<gene>
    <name evidence="7" type="primary">Mrpl24</name>
</gene>
<sequence>MRLTRTLFKRGWWRPWDAPPKYGSLIKYGPLKWKDYQSPFVEPPYWYKWSTTSPYHPIEQHKILSAEHVGWYKNNFWKQKIIPPDEWLYQVGDKVEILEGKDKGKQGDVTQVVPQGNIIIVGGLNTKYEKRGKLKTKLLVSSNTLIFFSTDGEIRRREEPLQHHEVSLLDPTDKKPVEVEFRVNETGQRVRVSLRTGHVVEWPPEILYDGTKKESYVCGDKDTSYEEACKRTYKPTMEFWEDELKALYNIKDPPRRKTYWY</sequence>
<keyword evidence="3" id="KW-0687">Ribonucleoprotein</keyword>
<reference evidence="7" key="1">
    <citation type="submission" date="2020-04" db="EMBL/GenBank/DDBJ databases">
        <authorList>
            <person name="Neveu A P."/>
        </authorList>
    </citation>
    <scope>NUCLEOTIDE SEQUENCE</scope>
    <source>
        <tissue evidence="7">Whole embryo</tissue>
    </source>
</reference>
<evidence type="ECO:0000259" key="6">
    <source>
        <dbReference type="SMART" id="SM00739"/>
    </source>
</evidence>
<dbReference type="InterPro" id="IPR005824">
    <property type="entry name" value="KOW"/>
</dbReference>
<name>A0A6F9DLF5_9ASCI</name>
<protein>
    <recommendedName>
        <fullName evidence="4">Large ribosomal subunit protein uL24m</fullName>
    </recommendedName>
    <alternativeName>
        <fullName evidence="5">39S ribosomal protein L24, mitochondrial</fullName>
    </alternativeName>
</protein>
<dbReference type="Pfam" id="PF17136">
    <property type="entry name" value="ribosomal_L24"/>
    <property type="match status" value="1"/>
</dbReference>
<comment type="similarity">
    <text evidence="1">Belongs to the universal ribosomal protein uL24 family.</text>
</comment>
<dbReference type="GO" id="GO:0005840">
    <property type="term" value="C:ribosome"/>
    <property type="evidence" value="ECO:0007669"/>
    <property type="project" value="UniProtKB-KW"/>
</dbReference>
<feature type="domain" description="KOW" evidence="6">
    <location>
        <begin position="88"/>
        <end position="115"/>
    </location>
</feature>
<dbReference type="InterPro" id="IPR014722">
    <property type="entry name" value="Rib_uL2_dom2"/>
</dbReference>
<dbReference type="EMBL" id="LR788107">
    <property type="protein sequence ID" value="CAB3263969.1"/>
    <property type="molecule type" value="mRNA"/>
</dbReference>